<dbReference type="RefSeq" id="WP_026658681.1">
    <property type="nucleotide sequence ID" value="NC_022538.1"/>
</dbReference>
<dbReference type="PANTHER" id="PTHR21180:SF32">
    <property type="entry name" value="ENDONUCLEASE_EXONUCLEASE_PHOSPHATASE FAMILY DOMAIN-CONTAINING PROTEIN 1"/>
    <property type="match status" value="1"/>
</dbReference>
<dbReference type="OrthoDB" id="9790239at2"/>
<accession>U4KKS6</accession>
<dbReference type="SUPFAM" id="SSF81585">
    <property type="entry name" value="PsbU/PolX domain-like"/>
    <property type="match status" value="1"/>
</dbReference>
<dbReference type="InterPro" id="IPR003583">
    <property type="entry name" value="Hlx-hairpin-Hlx_DNA-bd_motif"/>
</dbReference>
<name>U4KKS6_ALTPJ</name>
<reference evidence="2 3" key="1">
    <citation type="journal article" date="2013" name="J. Mol. Microbiol. Biotechnol.">
        <title>Analysis of the Complete Genomes of Acholeplasma brassicae , A. palmae and A. laidlawii and Their Comparison to the Obligate Parasites from ' Candidatus Phytoplasma'.</title>
        <authorList>
            <person name="Kube M."/>
            <person name="Siewert C."/>
            <person name="Migdoll A.M."/>
            <person name="Duduk B."/>
            <person name="Holz S."/>
            <person name="Rabus R."/>
            <person name="Seemuller E."/>
            <person name="Mitrovic J."/>
            <person name="Muller I."/>
            <person name="Buttner C."/>
            <person name="Reinhardt R."/>
        </authorList>
    </citation>
    <scope>NUCLEOTIDE SEQUENCE [LARGE SCALE GENOMIC DNA]</scope>
    <source>
        <strain evidence="2 3">J233</strain>
    </source>
</reference>
<dbReference type="SMART" id="SM00278">
    <property type="entry name" value="HhH1"/>
    <property type="match status" value="1"/>
</dbReference>
<sequence>MKKASLILLLCLIFFITFKKEEQPQKIILPNTIKVEITGGVVIPGIYELKQTDTIAVLINLAHGFMPDADIKMVDLNEIIKNKKYHIPFKKSEVEKNYKYDLNSISYDELLSLGIKENRALEIIIYRKNKPFETLEELLNIKGIGEKTLEKIKDYFYIR</sequence>
<protein>
    <submittedName>
        <fullName evidence="2">Competence protein ComEA</fullName>
    </submittedName>
</protein>
<dbReference type="PANTHER" id="PTHR21180">
    <property type="entry name" value="ENDONUCLEASE/EXONUCLEASE/PHOSPHATASE FAMILY DOMAIN-CONTAINING PROTEIN 1"/>
    <property type="match status" value="1"/>
</dbReference>
<dbReference type="KEGG" id="apal:BN85407050"/>
<dbReference type="Gene3D" id="1.10.150.320">
    <property type="entry name" value="Photosystem II 12 kDa extrinsic protein"/>
    <property type="match status" value="1"/>
</dbReference>
<evidence type="ECO:0000313" key="2">
    <source>
        <dbReference type="EMBL" id="CCV64282.1"/>
    </source>
</evidence>
<dbReference type="GO" id="GO:0003677">
    <property type="term" value="F:DNA binding"/>
    <property type="evidence" value="ECO:0007669"/>
    <property type="project" value="InterPro"/>
</dbReference>
<dbReference type="GO" id="GO:0006281">
    <property type="term" value="P:DNA repair"/>
    <property type="evidence" value="ECO:0007669"/>
    <property type="project" value="InterPro"/>
</dbReference>
<evidence type="ECO:0000259" key="1">
    <source>
        <dbReference type="SMART" id="SM00278"/>
    </source>
</evidence>
<keyword evidence="3" id="KW-1185">Reference proteome</keyword>
<dbReference type="InterPro" id="IPR051675">
    <property type="entry name" value="Endo/Exo/Phosphatase_dom_1"/>
</dbReference>
<dbReference type="EMBL" id="FO681347">
    <property type="protein sequence ID" value="CCV64282.1"/>
    <property type="molecule type" value="Genomic_DNA"/>
</dbReference>
<organism evidence="2 3">
    <name type="scientific">Alteracholeplasma palmae (strain ATCC 49389 / J233)</name>
    <name type="common">Acholeplasma palmae</name>
    <dbReference type="NCBI Taxonomy" id="1318466"/>
    <lineage>
        <taxon>Bacteria</taxon>
        <taxon>Bacillati</taxon>
        <taxon>Mycoplasmatota</taxon>
        <taxon>Mollicutes</taxon>
        <taxon>Acholeplasmatales</taxon>
        <taxon>Acholeplasmataceae</taxon>
        <taxon>Acholeplasma</taxon>
    </lineage>
</organism>
<dbReference type="HOGENOM" id="CLU_052011_1_1_14"/>
<dbReference type="Proteomes" id="UP000032740">
    <property type="component" value="Chromosome"/>
</dbReference>
<proteinExistence type="predicted"/>
<dbReference type="STRING" id="1318466.BN85407050"/>
<dbReference type="AlphaFoldDB" id="U4KKS6"/>
<feature type="domain" description="Helix-hairpin-helix DNA-binding motif class 1" evidence="1">
    <location>
        <begin position="136"/>
        <end position="155"/>
    </location>
</feature>
<evidence type="ECO:0000313" key="3">
    <source>
        <dbReference type="Proteomes" id="UP000032740"/>
    </source>
</evidence>
<dbReference type="Pfam" id="PF12836">
    <property type="entry name" value="HHH_3"/>
    <property type="match status" value="1"/>
</dbReference>
<gene>
    <name evidence="2" type="primary">comEA</name>
    <name evidence="2" type="ORF">BN85407050</name>
</gene>